<name>A0A9W9S315_9EURO</name>
<evidence type="ECO:0000256" key="3">
    <source>
        <dbReference type="ARBA" id="ARBA00022833"/>
    </source>
</evidence>
<evidence type="ECO:0000256" key="5">
    <source>
        <dbReference type="ARBA" id="ARBA00023125"/>
    </source>
</evidence>
<organism evidence="11 12">
    <name type="scientific">Penicillium cataractarum</name>
    <dbReference type="NCBI Taxonomy" id="2100454"/>
    <lineage>
        <taxon>Eukaryota</taxon>
        <taxon>Fungi</taxon>
        <taxon>Dikarya</taxon>
        <taxon>Ascomycota</taxon>
        <taxon>Pezizomycotina</taxon>
        <taxon>Eurotiomycetes</taxon>
        <taxon>Eurotiomycetidae</taxon>
        <taxon>Eurotiales</taxon>
        <taxon>Aspergillaceae</taxon>
        <taxon>Penicillium</taxon>
    </lineage>
</organism>
<keyword evidence="8" id="KW-0175">Coiled coil</keyword>
<feature type="coiled-coil region" evidence="8">
    <location>
        <begin position="42"/>
        <end position="69"/>
    </location>
</feature>
<dbReference type="Proteomes" id="UP001147782">
    <property type="component" value="Unassembled WGS sequence"/>
</dbReference>
<dbReference type="PANTHER" id="PTHR47782">
    <property type="entry name" value="ZN(II)2CYS6 TRANSCRIPTION FACTOR (EUROFUNG)-RELATED"/>
    <property type="match status" value="1"/>
</dbReference>
<evidence type="ECO:0000256" key="8">
    <source>
        <dbReference type="SAM" id="Coils"/>
    </source>
</evidence>
<dbReference type="GO" id="GO:0008270">
    <property type="term" value="F:zinc ion binding"/>
    <property type="evidence" value="ECO:0007669"/>
    <property type="project" value="InterPro"/>
</dbReference>
<gene>
    <name evidence="11" type="ORF">N7496_006849</name>
</gene>
<accession>A0A9W9S315</accession>
<evidence type="ECO:0000256" key="1">
    <source>
        <dbReference type="ARBA" id="ARBA00004123"/>
    </source>
</evidence>
<dbReference type="AlphaFoldDB" id="A0A9W9S315"/>
<evidence type="ECO:0000313" key="11">
    <source>
        <dbReference type="EMBL" id="KAJ5370757.1"/>
    </source>
</evidence>
<reference evidence="11" key="1">
    <citation type="submission" date="2022-11" db="EMBL/GenBank/DDBJ databases">
        <authorList>
            <person name="Petersen C."/>
        </authorList>
    </citation>
    <scope>NUCLEOTIDE SEQUENCE</scope>
    <source>
        <strain evidence="11">IBT 29864</strain>
    </source>
</reference>
<dbReference type="RefSeq" id="XP_056555191.1">
    <property type="nucleotide sequence ID" value="XM_056699778.1"/>
</dbReference>
<proteinExistence type="predicted"/>
<comment type="caution">
    <text evidence="11">The sequence shown here is derived from an EMBL/GenBank/DDBJ whole genome shotgun (WGS) entry which is preliminary data.</text>
</comment>
<reference evidence="11" key="2">
    <citation type="journal article" date="2023" name="IMA Fungus">
        <title>Comparative genomic study of the Penicillium genus elucidates a diverse pangenome and 15 lateral gene transfer events.</title>
        <authorList>
            <person name="Petersen C."/>
            <person name="Sorensen T."/>
            <person name="Nielsen M.R."/>
            <person name="Sondergaard T.E."/>
            <person name="Sorensen J.L."/>
            <person name="Fitzpatrick D.A."/>
            <person name="Frisvad J.C."/>
            <person name="Nielsen K.L."/>
        </authorList>
    </citation>
    <scope>NUCLEOTIDE SEQUENCE</scope>
    <source>
        <strain evidence="11">IBT 29864</strain>
    </source>
</reference>
<feature type="region of interest" description="Disordered" evidence="9">
    <location>
        <begin position="1"/>
        <end position="20"/>
    </location>
</feature>
<keyword evidence="12" id="KW-1185">Reference proteome</keyword>
<keyword evidence="3" id="KW-0862">Zinc</keyword>
<dbReference type="GeneID" id="81438957"/>
<keyword evidence="4" id="KW-0805">Transcription regulation</keyword>
<dbReference type="CDD" id="cd12148">
    <property type="entry name" value="fungal_TF_MHR"/>
    <property type="match status" value="1"/>
</dbReference>
<keyword evidence="5" id="KW-0238">DNA-binding</keyword>
<dbReference type="InterPro" id="IPR052202">
    <property type="entry name" value="Yeast_MetPath_Reg"/>
</dbReference>
<keyword evidence="6" id="KW-0804">Transcription</keyword>
<dbReference type="GO" id="GO:0005634">
    <property type="term" value="C:nucleus"/>
    <property type="evidence" value="ECO:0007669"/>
    <property type="project" value="UniProtKB-SubCell"/>
</dbReference>
<evidence type="ECO:0000256" key="7">
    <source>
        <dbReference type="ARBA" id="ARBA00023242"/>
    </source>
</evidence>
<evidence type="ECO:0000313" key="12">
    <source>
        <dbReference type="Proteomes" id="UP001147782"/>
    </source>
</evidence>
<dbReference type="GO" id="GO:0000981">
    <property type="term" value="F:DNA-binding transcription factor activity, RNA polymerase II-specific"/>
    <property type="evidence" value="ECO:0007669"/>
    <property type="project" value="TreeGrafter"/>
</dbReference>
<comment type="subcellular location">
    <subcellularLocation>
        <location evidence="1">Nucleus</location>
    </subcellularLocation>
</comment>
<dbReference type="EMBL" id="JAPZBS010000005">
    <property type="protein sequence ID" value="KAJ5370757.1"/>
    <property type="molecule type" value="Genomic_DNA"/>
</dbReference>
<dbReference type="OrthoDB" id="189997at2759"/>
<keyword evidence="2" id="KW-0479">Metal-binding</keyword>
<protein>
    <recommendedName>
        <fullName evidence="10">Xylanolytic transcriptional activator regulatory domain-containing protein</fullName>
    </recommendedName>
</protein>
<sequence>MKLKNEPGKREHRVSKEETKNAIVSKMSFSKTKECISSEPVSRKSRISTESLEEKIAELEAQLPRTHQAEAFHSRRQVVFQPSTGDSPALSTEAVRCDERAISEPEGNCVPLLGSQRDSSDNLGSTEGLCETETERAQQLCVPVCTSISNISVSSPLHSTGLIGSPIFGDKCGHTSLLTSILATLARGSPCGISAHGDRALRNVYLSPHITTQLLNPDHSIRLPSEVEDALVKIYLERVNPRYPFLHVSTFLEWYETWKARPMERLAGEQNERWKDFFVKMVQAVSILLTPQVSQNDIATSQVLYNTAMKYLSFVFTHPDPVLHVQAHLLLTLHALHSPSSQMIITMVAATMRQCVISSLHLSEYEPKALFPEFSQEVQIRRRVFWSAYAIDRLISWIYHIPNNLTDEHITVELFSNVDDASLAQDTANLAEPPTRDLLQRTRISPALHLIRCRCIQSRIINTILRSDFHQINSSSAWREHMLEELETWRTQVQRLSHRANRGYLSDRWVGMAYNYTIALLHQPTKDNVCNGFGDRSVSASVKLALTFRAFQKDRQTAQLWPGLLSQFTVGVTILYCFWATPPAYRTPAYRATEVSEALRACSTALAILAERWTQAEPLRDVFDILAKEIPTHEGPDMSLSSKHITSDSVVLIKSHMRAIQEISRNRVVLRMLQEIMEDDFPSSPQDYLQQTDSPRGNHLCSEHCAMFHGTAFFDSMMNLSSDTHNVTGSEMNEAYTTFDDTIIFPALFGSAEF</sequence>
<dbReference type="GO" id="GO:0006351">
    <property type="term" value="P:DNA-templated transcription"/>
    <property type="evidence" value="ECO:0007669"/>
    <property type="project" value="InterPro"/>
</dbReference>
<evidence type="ECO:0000256" key="9">
    <source>
        <dbReference type="SAM" id="MobiDB-lite"/>
    </source>
</evidence>
<feature type="domain" description="Xylanolytic transcriptional activator regulatory" evidence="10">
    <location>
        <begin position="233"/>
        <end position="490"/>
    </location>
</feature>
<dbReference type="GO" id="GO:0045944">
    <property type="term" value="P:positive regulation of transcription by RNA polymerase II"/>
    <property type="evidence" value="ECO:0007669"/>
    <property type="project" value="TreeGrafter"/>
</dbReference>
<dbReference type="GO" id="GO:0043565">
    <property type="term" value="F:sequence-specific DNA binding"/>
    <property type="evidence" value="ECO:0007669"/>
    <property type="project" value="TreeGrafter"/>
</dbReference>
<dbReference type="PANTHER" id="PTHR47782:SF12">
    <property type="entry name" value="ZN(II)2CYS6 TRANSCRIPTION FACTOR (EUROFUNG)"/>
    <property type="match status" value="1"/>
</dbReference>
<evidence type="ECO:0000256" key="2">
    <source>
        <dbReference type="ARBA" id="ARBA00022723"/>
    </source>
</evidence>
<evidence type="ECO:0000256" key="4">
    <source>
        <dbReference type="ARBA" id="ARBA00023015"/>
    </source>
</evidence>
<dbReference type="InterPro" id="IPR007219">
    <property type="entry name" value="XnlR_reg_dom"/>
</dbReference>
<evidence type="ECO:0000256" key="6">
    <source>
        <dbReference type="ARBA" id="ARBA00023163"/>
    </source>
</evidence>
<dbReference type="Pfam" id="PF04082">
    <property type="entry name" value="Fungal_trans"/>
    <property type="match status" value="1"/>
</dbReference>
<evidence type="ECO:0000259" key="10">
    <source>
        <dbReference type="Pfam" id="PF04082"/>
    </source>
</evidence>
<keyword evidence="7" id="KW-0539">Nucleus</keyword>